<evidence type="ECO:0000313" key="2">
    <source>
        <dbReference type="Proteomes" id="UP000250321"/>
    </source>
</evidence>
<dbReference type="STRING" id="2094558.A0A314UJW6"/>
<dbReference type="OrthoDB" id="1162524at2759"/>
<organism evidence="1 2">
    <name type="scientific">Prunus yedoensis var. nudiflora</name>
    <dbReference type="NCBI Taxonomy" id="2094558"/>
    <lineage>
        <taxon>Eukaryota</taxon>
        <taxon>Viridiplantae</taxon>
        <taxon>Streptophyta</taxon>
        <taxon>Embryophyta</taxon>
        <taxon>Tracheophyta</taxon>
        <taxon>Spermatophyta</taxon>
        <taxon>Magnoliopsida</taxon>
        <taxon>eudicotyledons</taxon>
        <taxon>Gunneridae</taxon>
        <taxon>Pentapetalae</taxon>
        <taxon>rosids</taxon>
        <taxon>fabids</taxon>
        <taxon>Rosales</taxon>
        <taxon>Rosaceae</taxon>
        <taxon>Amygdaloideae</taxon>
        <taxon>Amygdaleae</taxon>
        <taxon>Prunus</taxon>
    </lineage>
</organism>
<accession>A0A314UJW6</accession>
<gene>
    <name evidence="1" type="ORF">Pyn_06186</name>
</gene>
<keyword evidence="2" id="KW-1185">Reference proteome</keyword>
<evidence type="ECO:0000313" key="1">
    <source>
        <dbReference type="EMBL" id="PQM36982.1"/>
    </source>
</evidence>
<sequence length="142" mass="15792">MTWNISHIEPFIPSCEAAKIRAIPIGTPFTSDRLVWPEVKSGNYSVKIGYYHIKGSPPISRNRASTSHLVNKEVWRARCKALFNDLRPSLQLVLTQAISCLEEFSRAKDLATVAPLINSGAPTRSYWSSPPLPFVKINIDGA</sequence>
<name>A0A314UJW6_PRUYE</name>
<dbReference type="Proteomes" id="UP000250321">
    <property type="component" value="Unassembled WGS sequence"/>
</dbReference>
<dbReference type="EMBL" id="PJQY01003494">
    <property type="protein sequence ID" value="PQM36982.1"/>
    <property type="molecule type" value="Genomic_DNA"/>
</dbReference>
<proteinExistence type="predicted"/>
<dbReference type="AlphaFoldDB" id="A0A314UJW6"/>
<reference evidence="1 2" key="1">
    <citation type="submission" date="2018-02" db="EMBL/GenBank/DDBJ databases">
        <title>Draft genome of wild Prunus yedoensis var. nudiflora.</title>
        <authorList>
            <person name="Baek S."/>
            <person name="Kim J.-H."/>
            <person name="Choi K."/>
            <person name="Kim G.-B."/>
            <person name="Cho A."/>
            <person name="Jang H."/>
            <person name="Shin C.-H."/>
            <person name="Yu H.-J."/>
            <person name="Mun J.-H."/>
        </authorList>
    </citation>
    <scope>NUCLEOTIDE SEQUENCE [LARGE SCALE GENOMIC DNA]</scope>
    <source>
        <strain evidence="2">cv. Jeju island</strain>
        <tissue evidence="1">Leaf</tissue>
    </source>
</reference>
<protein>
    <submittedName>
        <fullName evidence="1">Uncharacterized protein</fullName>
    </submittedName>
</protein>
<comment type="caution">
    <text evidence="1">The sequence shown here is derived from an EMBL/GenBank/DDBJ whole genome shotgun (WGS) entry which is preliminary data.</text>
</comment>